<keyword evidence="2" id="KW-0472">Membrane</keyword>
<evidence type="ECO:0000313" key="3">
    <source>
        <dbReference type="EMBL" id="RRD49148.1"/>
    </source>
</evidence>
<dbReference type="InterPro" id="IPR003737">
    <property type="entry name" value="GlcNAc_PI_deacetylase-related"/>
</dbReference>
<dbReference type="GO" id="GO:0016811">
    <property type="term" value="F:hydrolase activity, acting on carbon-nitrogen (but not peptide) bonds, in linear amides"/>
    <property type="evidence" value="ECO:0007669"/>
    <property type="project" value="TreeGrafter"/>
</dbReference>
<gene>
    <name evidence="3" type="ORF">EII35_09720</name>
</gene>
<dbReference type="EMBL" id="RQYT01000022">
    <property type="protein sequence ID" value="RRD49148.1"/>
    <property type="molecule type" value="Genomic_DNA"/>
</dbReference>
<dbReference type="PANTHER" id="PTHR12993:SF11">
    <property type="entry name" value="N-ACETYLGLUCOSAMINYL-PHOSPHATIDYLINOSITOL DE-N-ACETYLASE"/>
    <property type="match status" value="1"/>
</dbReference>
<sequence>MSDPLVHLTLISLHILAVFLYTLGRVNLARRISHYRLLSRFACISAGVMIPANLACLSTPSGTIHPLTQSFSIASLLALAALTWYFRHPSCKQDPSRVVLAIGAHPDDLELACSGTLARLVDHGHRVHALVMTHGAIGGDPSIRPDEARDGARFLGLTSCDLHDLPDTHLAESSHTMVSLIEAAIARHNPHLILTHSANDQHQDHVAVHWATRRAARNHPAIICYESPSATPAFCPHAYVDVSGYLDTKQMAVELHKDQSAKPYMANSVLQGMATFRGRQGRMDDAEGFEVIRLPLFGGIL</sequence>
<evidence type="ECO:0000256" key="2">
    <source>
        <dbReference type="SAM" id="Phobius"/>
    </source>
</evidence>
<feature type="transmembrane region" description="Helical" evidence="2">
    <location>
        <begin position="6"/>
        <end position="23"/>
    </location>
</feature>
<keyword evidence="2" id="KW-1133">Transmembrane helix</keyword>
<protein>
    <submittedName>
        <fullName evidence="3">PIG-L family deacetylase</fullName>
    </submittedName>
</protein>
<dbReference type="RefSeq" id="WP_125228273.1">
    <property type="nucleotide sequence ID" value="NZ_RQYT01000022.1"/>
</dbReference>
<feature type="transmembrane region" description="Helical" evidence="2">
    <location>
        <begin position="67"/>
        <end position="86"/>
    </location>
</feature>
<keyword evidence="2" id="KW-0812">Transmembrane</keyword>
<evidence type="ECO:0000256" key="1">
    <source>
        <dbReference type="ARBA" id="ARBA00022833"/>
    </source>
</evidence>
<dbReference type="Proteomes" id="UP000280935">
    <property type="component" value="Unassembled WGS sequence"/>
</dbReference>
<evidence type="ECO:0000313" key="4">
    <source>
        <dbReference type="Proteomes" id="UP000280935"/>
    </source>
</evidence>
<name>A0A3P1WTB0_9ACTN</name>
<accession>A0A3P1WTB0</accession>
<dbReference type="OrthoDB" id="3514174at2"/>
<proteinExistence type="predicted"/>
<feature type="transmembrane region" description="Helical" evidence="2">
    <location>
        <begin position="35"/>
        <end position="55"/>
    </location>
</feature>
<dbReference type="AlphaFoldDB" id="A0A3P1WTB0"/>
<keyword evidence="1" id="KW-0862">Zinc</keyword>
<dbReference type="InterPro" id="IPR024078">
    <property type="entry name" value="LmbE-like_dom_sf"/>
</dbReference>
<dbReference type="PANTHER" id="PTHR12993">
    <property type="entry name" value="N-ACETYLGLUCOSAMINYL-PHOSPHATIDYLINOSITOL DE-N-ACETYLASE-RELATED"/>
    <property type="match status" value="1"/>
</dbReference>
<dbReference type="SUPFAM" id="SSF102588">
    <property type="entry name" value="LmbE-like"/>
    <property type="match status" value="1"/>
</dbReference>
<organism evidence="3 4">
    <name type="scientific">Arachnia propionica</name>
    <dbReference type="NCBI Taxonomy" id="1750"/>
    <lineage>
        <taxon>Bacteria</taxon>
        <taxon>Bacillati</taxon>
        <taxon>Actinomycetota</taxon>
        <taxon>Actinomycetes</taxon>
        <taxon>Propionibacteriales</taxon>
        <taxon>Propionibacteriaceae</taxon>
        <taxon>Arachnia</taxon>
    </lineage>
</organism>
<dbReference type="GO" id="GO:0016137">
    <property type="term" value="P:glycoside metabolic process"/>
    <property type="evidence" value="ECO:0007669"/>
    <property type="project" value="UniProtKB-ARBA"/>
</dbReference>
<dbReference type="Pfam" id="PF02585">
    <property type="entry name" value="PIG-L"/>
    <property type="match status" value="1"/>
</dbReference>
<reference evidence="3 4" key="1">
    <citation type="submission" date="2018-11" db="EMBL/GenBank/DDBJ databases">
        <title>Genomes From Bacteria Associated with the Canine Oral Cavity: a Test Case for Automated Genome-Based Taxonomic Assignment.</title>
        <authorList>
            <person name="Coil D.A."/>
            <person name="Jospin G."/>
            <person name="Darling A.E."/>
            <person name="Wallis C."/>
            <person name="Davis I.J."/>
            <person name="Harris S."/>
            <person name="Eisen J.A."/>
            <person name="Holcombe L.J."/>
            <person name="O'Flynn C."/>
        </authorList>
    </citation>
    <scope>NUCLEOTIDE SEQUENCE [LARGE SCALE GENOMIC DNA]</scope>
    <source>
        <strain evidence="3 4">OH2822_COT-296</strain>
    </source>
</reference>
<comment type="caution">
    <text evidence="3">The sequence shown here is derived from an EMBL/GenBank/DDBJ whole genome shotgun (WGS) entry which is preliminary data.</text>
</comment>
<dbReference type="Gene3D" id="3.40.50.10320">
    <property type="entry name" value="LmbE-like"/>
    <property type="match status" value="1"/>
</dbReference>